<proteinExistence type="predicted"/>
<dbReference type="AlphaFoldDB" id="A0AA88NIG8"/>
<reference evidence="2" key="1">
    <citation type="submission" date="2023-07" db="EMBL/GenBank/DDBJ databases">
        <title>Chromosome-level Genome Assembly of Striped Snakehead (Channa striata).</title>
        <authorList>
            <person name="Liu H."/>
        </authorList>
    </citation>
    <scope>NUCLEOTIDE SEQUENCE</scope>
    <source>
        <strain evidence="2">Gz</strain>
        <tissue evidence="2">Muscle</tissue>
    </source>
</reference>
<feature type="compositionally biased region" description="Polar residues" evidence="1">
    <location>
        <begin position="83"/>
        <end position="94"/>
    </location>
</feature>
<protein>
    <submittedName>
        <fullName evidence="2">Uncharacterized protein</fullName>
    </submittedName>
</protein>
<dbReference type="Proteomes" id="UP001187415">
    <property type="component" value="Unassembled WGS sequence"/>
</dbReference>
<sequence>MQGVTDVLTCSDTEQMPELDYFALKCSERNDLIAEQHPAASPLEKRDVYSLLCSSVEGPFPQQITTQSIQSSGRNHRWGLGGNATTHISSDGLS</sequence>
<organism evidence="2 3">
    <name type="scientific">Channa striata</name>
    <name type="common">Snakehead murrel</name>
    <name type="synonym">Ophicephalus striatus</name>
    <dbReference type="NCBI Taxonomy" id="64152"/>
    <lineage>
        <taxon>Eukaryota</taxon>
        <taxon>Metazoa</taxon>
        <taxon>Chordata</taxon>
        <taxon>Craniata</taxon>
        <taxon>Vertebrata</taxon>
        <taxon>Euteleostomi</taxon>
        <taxon>Actinopterygii</taxon>
        <taxon>Neopterygii</taxon>
        <taxon>Teleostei</taxon>
        <taxon>Neoteleostei</taxon>
        <taxon>Acanthomorphata</taxon>
        <taxon>Anabantaria</taxon>
        <taxon>Anabantiformes</taxon>
        <taxon>Channoidei</taxon>
        <taxon>Channidae</taxon>
        <taxon>Channa</taxon>
    </lineage>
</organism>
<keyword evidence="3" id="KW-1185">Reference proteome</keyword>
<evidence type="ECO:0000313" key="3">
    <source>
        <dbReference type="Proteomes" id="UP001187415"/>
    </source>
</evidence>
<name>A0AA88NIG8_CHASR</name>
<feature type="region of interest" description="Disordered" evidence="1">
    <location>
        <begin position="71"/>
        <end position="94"/>
    </location>
</feature>
<comment type="caution">
    <text evidence="2">The sequence shown here is derived from an EMBL/GenBank/DDBJ whole genome shotgun (WGS) entry which is preliminary data.</text>
</comment>
<evidence type="ECO:0000256" key="1">
    <source>
        <dbReference type="SAM" id="MobiDB-lite"/>
    </source>
</evidence>
<evidence type="ECO:0000313" key="2">
    <source>
        <dbReference type="EMBL" id="KAK2859282.1"/>
    </source>
</evidence>
<gene>
    <name evidence="2" type="ORF">Q5P01_003902</name>
</gene>
<dbReference type="EMBL" id="JAUPFM010000002">
    <property type="protein sequence ID" value="KAK2859282.1"/>
    <property type="molecule type" value="Genomic_DNA"/>
</dbReference>
<accession>A0AA88NIG8</accession>